<feature type="region of interest" description="Disordered" evidence="1">
    <location>
        <begin position="1"/>
        <end position="40"/>
    </location>
</feature>
<evidence type="ECO:0000313" key="2">
    <source>
        <dbReference type="EMBL" id="OLV16892.1"/>
    </source>
</evidence>
<comment type="caution">
    <text evidence="2">The sequence shown here is derived from an EMBL/GenBank/DDBJ whole genome shotgun (WGS) entry which is preliminary data.</text>
</comment>
<reference evidence="2 3" key="1">
    <citation type="submission" date="2017-01" db="EMBL/GenBank/DDBJ databases">
        <title>Genome Analysis of Deinococcus marmoris KOPRI26562.</title>
        <authorList>
            <person name="Kim J.H."/>
            <person name="Oh H.-M."/>
        </authorList>
    </citation>
    <scope>NUCLEOTIDE SEQUENCE [LARGE SCALE GENOMIC DNA]</scope>
    <source>
        <strain evidence="2 3">KOPRI26562</strain>
    </source>
</reference>
<evidence type="ECO:0000256" key="1">
    <source>
        <dbReference type="SAM" id="MobiDB-lite"/>
    </source>
</evidence>
<accession>A0A1U7NVE3</accession>
<organism evidence="2 3">
    <name type="scientific">Deinococcus marmoris</name>
    <dbReference type="NCBI Taxonomy" id="249408"/>
    <lineage>
        <taxon>Bacteria</taxon>
        <taxon>Thermotogati</taxon>
        <taxon>Deinococcota</taxon>
        <taxon>Deinococci</taxon>
        <taxon>Deinococcales</taxon>
        <taxon>Deinococcaceae</taxon>
        <taxon>Deinococcus</taxon>
    </lineage>
</organism>
<protein>
    <submittedName>
        <fullName evidence="2">Uncharacterized protein</fullName>
    </submittedName>
</protein>
<evidence type="ECO:0000313" key="3">
    <source>
        <dbReference type="Proteomes" id="UP000186607"/>
    </source>
</evidence>
<dbReference type="AlphaFoldDB" id="A0A1U7NVE3"/>
<dbReference type="EMBL" id="MSTI01000123">
    <property type="protein sequence ID" value="OLV16892.1"/>
    <property type="molecule type" value="Genomic_DNA"/>
</dbReference>
<proteinExistence type="predicted"/>
<sequence length="40" mass="4153">MAAAAEQAGTFGPDNSGQVVPVDLDDTERDPNGARIQIKP</sequence>
<dbReference type="Proteomes" id="UP000186607">
    <property type="component" value="Unassembled WGS sequence"/>
</dbReference>
<keyword evidence="3" id="KW-1185">Reference proteome</keyword>
<name>A0A1U7NVE3_9DEIO</name>
<gene>
    <name evidence="2" type="ORF">BOO71_0010543</name>
</gene>